<evidence type="ECO:0000313" key="1">
    <source>
        <dbReference type="EMBL" id="PIT94738.1"/>
    </source>
</evidence>
<dbReference type="Proteomes" id="UP000228964">
    <property type="component" value="Unassembled WGS sequence"/>
</dbReference>
<name>A0A2M6WPK4_9BACT</name>
<organism evidence="1 2">
    <name type="scientific">Candidatus Falkowbacteria bacterium CG10_big_fil_rev_8_21_14_0_10_38_22</name>
    <dbReference type="NCBI Taxonomy" id="1974564"/>
    <lineage>
        <taxon>Bacteria</taxon>
        <taxon>Candidatus Falkowiibacteriota</taxon>
    </lineage>
</organism>
<dbReference type="AlphaFoldDB" id="A0A2M6WPK4"/>
<comment type="caution">
    <text evidence="1">The sequence shown here is derived from an EMBL/GenBank/DDBJ whole genome shotgun (WGS) entry which is preliminary data.</text>
</comment>
<accession>A0A2M6WPK4</accession>
<dbReference type="EMBL" id="PFAO01000069">
    <property type="protein sequence ID" value="PIT94738.1"/>
    <property type="molecule type" value="Genomic_DNA"/>
</dbReference>
<evidence type="ECO:0008006" key="3">
    <source>
        <dbReference type="Google" id="ProtNLM"/>
    </source>
</evidence>
<proteinExistence type="predicted"/>
<gene>
    <name evidence="1" type="ORF">COT96_02795</name>
</gene>
<sequence>MSKNIYKIEHKITTLAKNAVPDKDKNLYHTFSIGDITFEHWDFNIRDGWLENAWLAKGEITSSSFLKAINSFRGKLWKIVPRIALISQSYIEYHFEPFIVSKKDSDKVFFHYARDRKSGGLMFMEKEKQALDELLVSAKVPDEFYYYWNDAVNTFGYSAKLLLMFSALEALAKKRDKGKFQKPINLYTYILGKRLANKIFTQTVGLRHRLVHGEYLSPKQDGKKNYLDLIHKKVISFFNKKILSKPLLSEDVVNPQRHFYGGKSEWHRFVKRVDNGTNFELKNLLGEVTNDPMIAGFRDNTEYELVDVNTHNNLLKVY</sequence>
<protein>
    <recommendedName>
        <fullName evidence="3">Apea-like HEPN domain-containing protein</fullName>
    </recommendedName>
</protein>
<reference evidence="2" key="1">
    <citation type="submission" date="2017-09" db="EMBL/GenBank/DDBJ databases">
        <title>Depth-based differentiation of microbial function through sediment-hosted aquifers and enrichment of novel symbionts in the deep terrestrial subsurface.</title>
        <authorList>
            <person name="Probst A.J."/>
            <person name="Ladd B."/>
            <person name="Jarett J.K."/>
            <person name="Geller-Mcgrath D.E."/>
            <person name="Sieber C.M.K."/>
            <person name="Emerson J.B."/>
            <person name="Anantharaman K."/>
            <person name="Thomas B.C."/>
            <person name="Malmstrom R."/>
            <person name="Stieglmeier M."/>
            <person name="Klingl A."/>
            <person name="Woyke T."/>
            <person name="Ryan C.M."/>
            <person name="Banfield J.F."/>
        </authorList>
    </citation>
    <scope>NUCLEOTIDE SEQUENCE [LARGE SCALE GENOMIC DNA]</scope>
</reference>
<evidence type="ECO:0000313" key="2">
    <source>
        <dbReference type="Proteomes" id="UP000228964"/>
    </source>
</evidence>